<proteinExistence type="predicted"/>
<feature type="compositionally biased region" description="Low complexity" evidence="1">
    <location>
        <begin position="191"/>
        <end position="204"/>
    </location>
</feature>
<evidence type="ECO:0000313" key="3">
    <source>
        <dbReference type="Proteomes" id="UP000192247"/>
    </source>
</evidence>
<reference evidence="2 3" key="1">
    <citation type="journal article" date="2017" name="Gigascience">
        <title>Draft genome of the honey bee ectoparasitic mite, Tropilaelaps mercedesae, is shaped by the parasitic life history.</title>
        <authorList>
            <person name="Dong X."/>
            <person name="Armstrong S.D."/>
            <person name="Xia D."/>
            <person name="Makepeace B.L."/>
            <person name="Darby A.C."/>
            <person name="Kadowaki T."/>
        </authorList>
    </citation>
    <scope>NUCLEOTIDE SEQUENCE [LARGE SCALE GENOMIC DNA]</scope>
    <source>
        <strain evidence="2">Wuxi-XJTLU</strain>
    </source>
</reference>
<evidence type="ECO:0000313" key="2">
    <source>
        <dbReference type="EMBL" id="OQR68385.1"/>
    </source>
</evidence>
<organism evidence="2 3">
    <name type="scientific">Tropilaelaps mercedesae</name>
    <dbReference type="NCBI Taxonomy" id="418985"/>
    <lineage>
        <taxon>Eukaryota</taxon>
        <taxon>Metazoa</taxon>
        <taxon>Ecdysozoa</taxon>
        <taxon>Arthropoda</taxon>
        <taxon>Chelicerata</taxon>
        <taxon>Arachnida</taxon>
        <taxon>Acari</taxon>
        <taxon>Parasitiformes</taxon>
        <taxon>Mesostigmata</taxon>
        <taxon>Gamasina</taxon>
        <taxon>Dermanyssoidea</taxon>
        <taxon>Laelapidae</taxon>
        <taxon>Tropilaelaps</taxon>
    </lineage>
</organism>
<dbReference type="EMBL" id="MNPL01024957">
    <property type="protein sequence ID" value="OQR68385.1"/>
    <property type="molecule type" value="Genomic_DNA"/>
</dbReference>
<comment type="caution">
    <text evidence="2">The sequence shown here is derived from an EMBL/GenBank/DDBJ whole genome shotgun (WGS) entry which is preliminary data.</text>
</comment>
<accession>A0A1V9X476</accession>
<evidence type="ECO:0000256" key="1">
    <source>
        <dbReference type="SAM" id="MobiDB-lite"/>
    </source>
</evidence>
<feature type="region of interest" description="Disordered" evidence="1">
    <location>
        <begin position="30"/>
        <end position="69"/>
    </location>
</feature>
<feature type="compositionally biased region" description="Polar residues" evidence="1">
    <location>
        <begin position="39"/>
        <end position="69"/>
    </location>
</feature>
<protein>
    <submittedName>
        <fullName evidence="2">Uncharacterized protein</fullName>
    </submittedName>
</protein>
<dbReference type="Proteomes" id="UP000192247">
    <property type="component" value="Unassembled WGS sequence"/>
</dbReference>
<feature type="compositionally biased region" description="Basic residues" evidence="1">
    <location>
        <begin position="168"/>
        <end position="178"/>
    </location>
</feature>
<sequence>MGLGRPFFLFARVSVFSQADSTASDVLDGGFTTKPLRKTATNPSMLTSSEEPITFTSSNRSNDRSTPMRTQSLLQTNSSYKTITTTHSVSFRLSLADVNELTPIFRPKPFAKPKDRGVIRRLRRLAESIRLWHDKHGKELPEEYVSITPPSLAVELDKIEKEQASAKRYGRDKRKNHTKREGQSKRKRRASLAASMASLAVSKSPGTAQKFPQAEFHANPKNDTCPSPVRLEKL</sequence>
<feature type="region of interest" description="Disordered" evidence="1">
    <location>
        <begin position="164"/>
        <end position="234"/>
    </location>
</feature>
<keyword evidence="3" id="KW-1185">Reference proteome</keyword>
<dbReference type="OrthoDB" id="10576444at2759"/>
<name>A0A1V9X476_9ACAR</name>
<gene>
    <name evidence="2" type="ORF">BIW11_12947</name>
</gene>
<dbReference type="AlphaFoldDB" id="A0A1V9X476"/>
<dbReference type="InParanoid" id="A0A1V9X476"/>